<evidence type="ECO:0000313" key="3">
    <source>
        <dbReference type="EMBL" id="XCM39543.1"/>
    </source>
</evidence>
<protein>
    <recommendedName>
        <fullName evidence="4">Cell division protein FtsL</fullName>
    </recommendedName>
</protein>
<gene>
    <name evidence="3" type="ORF">ABWT76_002483</name>
</gene>
<reference evidence="3" key="1">
    <citation type="submission" date="2024-07" db="EMBL/GenBank/DDBJ databases">
        <authorList>
            <person name="Kim Y.J."/>
            <person name="Jeong J.Y."/>
        </authorList>
    </citation>
    <scope>NUCLEOTIDE SEQUENCE</scope>
    <source>
        <strain evidence="3">GIHE-MW2</strain>
    </source>
</reference>
<feature type="transmembrane region" description="Helical" evidence="2">
    <location>
        <begin position="103"/>
        <end position="122"/>
    </location>
</feature>
<name>A0AAU8JJU4_9CYAN</name>
<feature type="region of interest" description="Disordered" evidence="1">
    <location>
        <begin position="1"/>
        <end position="24"/>
    </location>
</feature>
<feature type="compositionally biased region" description="Polar residues" evidence="1">
    <location>
        <begin position="57"/>
        <end position="72"/>
    </location>
</feature>
<dbReference type="EMBL" id="CP159837">
    <property type="protein sequence ID" value="XCM39543.1"/>
    <property type="molecule type" value="Genomic_DNA"/>
</dbReference>
<evidence type="ECO:0000256" key="1">
    <source>
        <dbReference type="SAM" id="MobiDB-lite"/>
    </source>
</evidence>
<evidence type="ECO:0000256" key="2">
    <source>
        <dbReference type="SAM" id="Phobius"/>
    </source>
</evidence>
<dbReference type="RefSeq" id="WP_156331820.1">
    <property type="nucleotide sequence ID" value="NZ_CP159837.1"/>
</dbReference>
<feature type="region of interest" description="Disordered" evidence="1">
    <location>
        <begin position="45"/>
        <end position="72"/>
    </location>
</feature>
<proteinExistence type="predicted"/>
<sequence length="204" mass="22754">MTAALRKIDSPQPRRYRQRVSAQNSRSKVTYLPLVSPAEFLNPSERFQGRRVPTKPSLANSETPGETLGSITGENLKGKIAMGNPWAKPIWLRSLLRMKTGTAIAMLILVSAVVGLYSKVVYTKQHWGQEYRKLERLQKEERQVTIFNEALKNDIAQTAKKGGTGLVPPNGSQMIVLEPSPVRPWQETALAQPENFQSGQPLGY</sequence>
<evidence type="ECO:0008006" key="4">
    <source>
        <dbReference type="Google" id="ProtNLM"/>
    </source>
</evidence>
<dbReference type="AlphaFoldDB" id="A0AAU8JJU4"/>
<keyword evidence="2" id="KW-0472">Membrane</keyword>
<organism evidence="3">
    <name type="scientific">Planktothricoides raciborskii GIHE-MW2</name>
    <dbReference type="NCBI Taxonomy" id="2792601"/>
    <lineage>
        <taxon>Bacteria</taxon>
        <taxon>Bacillati</taxon>
        <taxon>Cyanobacteriota</taxon>
        <taxon>Cyanophyceae</taxon>
        <taxon>Oscillatoriophycideae</taxon>
        <taxon>Oscillatoriales</taxon>
        <taxon>Oscillatoriaceae</taxon>
        <taxon>Planktothricoides</taxon>
    </lineage>
</organism>
<accession>A0AAU8JJU4</accession>
<keyword evidence="2" id="KW-1133">Transmembrane helix</keyword>
<keyword evidence="2" id="KW-0812">Transmembrane</keyword>